<sequence>MSTNPRLTALTRIGFATRGLLYIVIAVLILRTGRAEDPSGAIEYLGRGGGQVLLGGIAVGLIAYGIWRLADAALDIERHGSDRKAIAERVGAGFSGAIHLLLAWQSIQLLRGAALSGDGTREGARTALQLPGGWALILIGAAVLLILGAVQLLKAAKGKFLRYLDPAVAGRAWVQWSGRAGYAARGLVFLISGYFLLKAGIEEQANEAGGMAKALAWLTSPFDIVVGIGLLAFGLFSLVEARYRRLHDVPVDEGVERVINWRR</sequence>
<evidence type="ECO:0000313" key="4">
    <source>
        <dbReference type="Proteomes" id="UP001597283"/>
    </source>
</evidence>
<feature type="domain" description="DUF1206" evidence="2">
    <location>
        <begin position="13"/>
        <end position="73"/>
    </location>
</feature>
<dbReference type="Proteomes" id="UP001597283">
    <property type="component" value="Unassembled WGS sequence"/>
</dbReference>
<comment type="caution">
    <text evidence="3">The sequence shown here is derived from an EMBL/GenBank/DDBJ whole genome shotgun (WGS) entry which is preliminary data.</text>
</comment>
<feature type="transmembrane region" description="Helical" evidence="1">
    <location>
        <begin position="180"/>
        <end position="197"/>
    </location>
</feature>
<keyword evidence="1" id="KW-1133">Transmembrane helix</keyword>
<protein>
    <submittedName>
        <fullName evidence="3">DUF1206 domain-containing protein</fullName>
    </submittedName>
</protein>
<reference evidence="4" key="1">
    <citation type="journal article" date="2019" name="Int. J. Syst. Evol. Microbiol.">
        <title>The Global Catalogue of Microorganisms (GCM) 10K type strain sequencing project: providing services to taxonomists for standard genome sequencing and annotation.</title>
        <authorList>
            <consortium name="The Broad Institute Genomics Platform"/>
            <consortium name="The Broad Institute Genome Sequencing Center for Infectious Disease"/>
            <person name="Wu L."/>
            <person name="Ma J."/>
        </authorList>
    </citation>
    <scope>NUCLEOTIDE SEQUENCE [LARGE SCALE GENOMIC DNA]</scope>
    <source>
        <strain evidence="4">Q85</strain>
    </source>
</reference>
<keyword evidence="1" id="KW-0472">Membrane</keyword>
<dbReference type="EMBL" id="JBHUFC010000001">
    <property type="protein sequence ID" value="MFD1786208.1"/>
    <property type="molecule type" value="Genomic_DNA"/>
</dbReference>
<feature type="transmembrane region" description="Helical" evidence="1">
    <location>
        <begin position="217"/>
        <end position="239"/>
    </location>
</feature>
<keyword evidence="1" id="KW-0812">Transmembrane</keyword>
<feature type="domain" description="DUF1206" evidence="2">
    <location>
        <begin position="90"/>
        <end position="157"/>
    </location>
</feature>
<evidence type="ECO:0000259" key="2">
    <source>
        <dbReference type="Pfam" id="PF06724"/>
    </source>
</evidence>
<feature type="transmembrane region" description="Helical" evidence="1">
    <location>
        <begin position="134"/>
        <end position="153"/>
    </location>
</feature>
<dbReference type="InterPro" id="IPR009597">
    <property type="entry name" value="DUF1206"/>
</dbReference>
<name>A0ABW4N8L5_9SPHN</name>
<evidence type="ECO:0000256" key="1">
    <source>
        <dbReference type="SAM" id="Phobius"/>
    </source>
</evidence>
<organism evidence="3 4">
    <name type="scientific">Sphingomonas floccifaciens</name>
    <dbReference type="NCBI Taxonomy" id="1844115"/>
    <lineage>
        <taxon>Bacteria</taxon>
        <taxon>Pseudomonadati</taxon>
        <taxon>Pseudomonadota</taxon>
        <taxon>Alphaproteobacteria</taxon>
        <taxon>Sphingomonadales</taxon>
        <taxon>Sphingomonadaceae</taxon>
        <taxon>Sphingomonas</taxon>
    </lineage>
</organism>
<gene>
    <name evidence="3" type="ORF">ACFSC3_01350</name>
</gene>
<feature type="transmembrane region" description="Helical" evidence="1">
    <location>
        <begin position="90"/>
        <end position="114"/>
    </location>
</feature>
<feature type="transmembrane region" description="Helical" evidence="1">
    <location>
        <begin position="51"/>
        <end position="70"/>
    </location>
</feature>
<proteinExistence type="predicted"/>
<keyword evidence="4" id="KW-1185">Reference proteome</keyword>
<accession>A0ABW4N8L5</accession>
<feature type="domain" description="DUF1206" evidence="2">
    <location>
        <begin position="180"/>
        <end position="244"/>
    </location>
</feature>
<dbReference type="RefSeq" id="WP_380937970.1">
    <property type="nucleotide sequence ID" value="NZ_JBHUFC010000001.1"/>
</dbReference>
<evidence type="ECO:0000313" key="3">
    <source>
        <dbReference type="EMBL" id="MFD1786208.1"/>
    </source>
</evidence>
<dbReference type="Pfam" id="PF06724">
    <property type="entry name" value="DUF1206"/>
    <property type="match status" value="3"/>
</dbReference>